<feature type="domain" description="CCHC-type" evidence="3">
    <location>
        <begin position="20"/>
        <end position="33"/>
    </location>
</feature>
<evidence type="ECO:0000256" key="2">
    <source>
        <dbReference type="SAM" id="Phobius"/>
    </source>
</evidence>
<dbReference type="InterPro" id="IPR001878">
    <property type="entry name" value="Znf_CCHC"/>
</dbReference>
<name>A0A2U1NZD7_ARTAN</name>
<evidence type="ECO:0000313" key="5">
    <source>
        <dbReference type="Proteomes" id="UP000245207"/>
    </source>
</evidence>
<dbReference type="GO" id="GO:0003676">
    <property type="term" value="F:nucleic acid binding"/>
    <property type="evidence" value="ECO:0007669"/>
    <property type="project" value="InterPro"/>
</dbReference>
<reference evidence="4 5" key="1">
    <citation type="journal article" date="2018" name="Mol. Plant">
        <title>The genome of Artemisia annua provides insight into the evolution of Asteraceae family and artemisinin biosynthesis.</title>
        <authorList>
            <person name="Shen Q."/>
            <person name="Zhang L."/>
            <person name="Liao Z."/>
            <person name="Wang S."/>
            <person name="Yan T."/>
            <person name="Shi P."/>
            <person name="Liu M."/>
            <person name="Fu X."/>
            <person name="Pan Q."/>
            <person name="Wang Y."/>
            <person name="Lv Z."/>
            <person name="Lu X."/>
            <person name="Zhang F."/>
            <person name="Jiang W."/>
            <person name="Ma Y."/>
            <person name="Chen M."/>
            <person name="Hao X."/>
            <person name="Li L."/>
            <person name="Tang Y."/>
            <person name="Lv G."/>
            <person name="Zhou Y."/>
            <person name="Sun X."/>
            <person name="Brodelius P.E."/>
            <person name="Rose J.K.C."/>
            <person name="Tang K."/>
        </authorList>
    </citation>
    <scope>NUCLEOTIDE SEQUENCE [LARGE SCALE GENOMIC DNA]</scope>
    <source>
        <strain evidence="5">cv. Huhao1</strain>
        <tissue evidence="4">Leaf</tissue>
    </source>
</reference>
<proteinExistence type="predicted"/>
<organism evidence="4 5">
    <name type="scientific">Artemisia annua</name>
    <name type="common">Sweet wormwood</name>
    <dbReference type="NCBI Taxonomy" id="35608"/>
    <lineage>
        <taxon>Eukaryota</taxon>
        <taxon>Viridiplantae</taxon>
        <taxon>Streptophyta</taxon>
        <taxon>Embryophyta</taxon>
        <taxon>Tracheophyta</taxon>
        <taxon>Spermatophyta</taxon>
        <taxon>Magnoliopsida</taxon>
        <taxon>eudicotyledons</taxon>
        <taxon>Gunneridae</taxon>
        <taxon>Pentapetalae</taxon>
        <taxon>asterids</taxon>
        <taxon>campanulids</taxon>
        <taxon>Asterales</taxon>
        <taxon>Asteraceae</taxon>
        <taxon>Asteroideae</taxon>
        <taxon>Anthemideae</taxon>
        <taxon>Artemisiinae</taxon>
        <taxon>Artemisia</taxon>
    </lineage>
</organism>
<accession>A0A2U1NZD7</accession>
<dbReference type="SMART" id="SM00343">
    <property type="entry name" value="ZnF_C2HC"/>
    <property type="match status" value="4"/>
</dbReference>
<keyword evidence="2" id="KW-0812">Transmembrane</keyword>
<dbReference type="EMBL" id="PKPP01001942">
    <property type="protein sequence ID" value="PWA78800.1"/>
    <property type="molecule type" value="Genomic_DNA"/>
</dbReference>
<dbReference type="SUPFAM" id="SSF57756">
    <property type="entry name" value="Retrovirus zinc finger-like domains"/>
    <property type="match status" value="1"/>
</dbReference>
<feature type="domain" description="CCHC-type" evidence="3">
    <location>
        <begin position="57"/>
        <end position="70"/>
    </location>
</feature>
<dbReference type="PROSITE" id="PS50158">
    <property type="entry name" value="ZF_CCHC"/>
    <property type="match status" value="2"/>
</dbReference>
<keyword evidence="2" id="KW-0472">Membrane</keyword>
<sequence>MKQSEERDLKTRLCQGNVCCYFCGENWHLAKDCSCFKCVGHRARKCDQVGGGGDCVCYNCGEMGHIARECSHCCSLCGKNGQMGKDCRKLSTDVVKMGIILMSVLGNIVIGMMIRFVISVAGSIRLRTVVVLVVILNRDCGQVWGGVGGGGVCYYCGLSL</sequence>
<evidence type="ECO:0000259" key="3">
    <source>
        <dbReference type="PROSITE" id="PS50158"/>
    </source>
</evidence>
<dbReference type="Pfam" id="PF00098">
    <property type="entry name" value="zf-CCHC"/>
    <property type="match status" value="1"/>
</dbReference>
<dbReference type="STRING" id="35608.A0A2U1NZD7"/>
<evidence type="ECO:0000256" key="1">
    <source>
        <dbReference type="PROSITE-ProRule" id="PRU00047"/>
    </source>
</evidence>
<dbReference type="OrthoDB" id="422005at2759"/>
<dbReference type="AlphaFoldDB" id="A0A2U1NZD7"/>
<dbReference type="GO" id="GO:0008270">
    <property type="term" value="F:zinc ion binding"/>
    <property type="evidence" value="ECO:0007669"/>
    <property type="project" value="UniProtKB-KW"/>
</dbReference>
<dbReference type="InterPro" id="IPR036875">
    <property type="entry name" value="Znf_CCHC_sf"/>
</dbReference>
<keyword evidence="5" id="KW-1185">Reference proteome</keyword>
<protein>
    <submittedName>
        <fullName evidence="4">Protein RNA-directed DNA methylation 3</fullName>
    </submittedName>
</protein>
<dbReference type="Gene3D" id="4.10.60.10">
    <property type="entry name" value="Zinc finger, CCHC-type"/>
    <property type="match status" value="1"/>
</dbReference>
<evidence type="ECO:0000313" key="4">
    <source>
        <dbReference type="EMBL" id="PWA78800.1"/>
    </source>
</evidence>
<keyword evidence="1" id="KW-0863">Zinc-finger</keyword>
<keyword evidence="1" id="KW-0862">Zinc</keyword>
<keyword evidence="2" id="KW-1133">Transmembrane helix</keyword>
<keyword evidence="1" id="KW-0479">Metal-binding</keyword>
<gene>
    <name evidence="4" type="ORF">CTI12_AA211440</name>
</gene>
<feature type="transmembrane region" description="Helical" evidence="2">
    <location>
        <begin position="98"/>
        <end position="118"/>
    </location>
</feature>
<comment type="caution">
    <text evidence="4">The sequence shown here is derived from an EMBL/GenBank/DDBJ whole genome shotgun (WGS) entry which is preliminary data.</text>
</comment>
<dbReference type="Proteomes" id="UP000245207">
    <property type="component" value="Unassembled WGS sequence"/>
</dbReference>